<accession>A0A9P8VL54</accession>
<keyword evidence="2" id="KW-0479">Metal-binding</keyword>
<gene>
    <name evidence="6" type="ORF">F5X68DRAFT_248374</name>
</gene>
<dbReference type="CDD" id="cd07730">
    <property type="entry name" value="metallo-hydrolase-like_MBL-fold"/>
    <property type="match status" value="1"/>
</dbReference>
<dbReference type="InterPro" id="IPR036866">
    <property type="entry name" value="RibonucZ/Hydroxyglut_hydro"/>
</dbReference>
<keyword evidence="7" id="KW-1185">Reference proteome</keyword>
<dbReference type="PANTHER" id="PTHR42978">
    <property type="entry name" value="QUORUM-QUENCHING LACTONASE YTNP-RELATED-RELATED"/>
    <property type="match status" value="1"/>
</dbReference>
<dbReference type="Proteomes" id="UP000770015">
    <property type="component" value="Unassembled WGS sequence"/>
</dbReference>
<sequence length="366" mass="40220">MSNAKLPPGATAVSVKMINPVNFGPAILKRFMAPDVPGLETFPSSPSLSFLIEHPSGRKLVWDLGIRKDYQNYAPTIANYIPTTKYDIKVTKSVAEILEENGVDLNEVEAVIWSHWHWDHIGDPSTFPTSTDLVVGQGFKEAMLPGAPANPVSPLLESDYLGRNLREINFNGTGPEHLTIGNFPAFDYFGDGSFYLLDSPGHAVGHLCGLARTTTGAGQDEPQSTFVLMGGDVCHYAGIMRPSKYLPVPESITPHPCHPHDASSMLCPGGAWDELQKSRGRTSTDTLYDPTFGHDIPLAINTVRSLQELDCDENVFVIIAHDSTVRDAVDHFPASLNEWKTRGWGQRTKWAFLKDLGTYWDSKAEA</sequence>
<evidence type="ECO:0000259" key="5">
    <source>
        <dbReference type="SMART" id="SM00849"/>
    </source>
</evidence>
<dbReference type="SMART" id="SM00849">
    <property type="entry name" value="Lactamase_B"/>
    <property type="match status" value="1"/>
</dbReference>
<dbReference type="GO" id="GO:0016787">
    <property type="term" value="F:hydrolase activity"/>
    <property type="evidence" value="ECO:0007669"/>
    <property type="project" value="UniProtKB-KW"/>
</dbReference>
<dbReference type="AlphaFoldDB" id="A0A9P8VL54"/>
<keyword evidence="4" id="KW-0862">Zinc</keyword>
<evidence type="ECO:0000313" key="6">
    <source>
        <dbReference type="EMBL" id="KAH6693881.1"/>
    </source>
</evidence>
<feature type="domain" description="Metallo-beta-lactamase" evidence="5">
    <location>
        <begin position="46"/>
        <end position="258"/>
    </location>
</feature>
<dbReference type="EMBL" id="JAGSXJ010000003">
    <property type="protein sequence ID" value="KAH6693881.1"/>
    <property type="molecule type" value="Genomic_DNA"/>
</dbReference>
<dbReference type="InterPro" id="IPR051013">
    <property type="entry name" value="MBL_superfamily_lactonases"/>
</dbReference>
<dbReference type="Pfam" id="PF00753">
    <property type="entry name" value="Lactamase_B"/>
    <property type="match status" value="1"/>
</dbReference>
<proteinExistence type="inferred from homology"/>
<dbReference type="PANTHER" id="PTHR42978:SF5">
    <property type="entry name" value="METALLO-BETA-LACTAMASE DOMAIN-CONTAINING PROTEIN"/>
    <property type="match status" value="1"/>
</dbReference>
<dbReference type="SUPFAM" id="SSF56281">
    <property type="entry name" value="Metallo-hydrolase/oxidoreductase"/>
    <property type="match status" value="1"/>
</dbReference>
<evidence type="ECO:0000313" key="7">
    <source>
        <dbReference type="Proteomes" id="UP000770015"/>
    </source>
</evidence>
<dbReference type="InterPro" id="IPR001279">
    <property type="entry name" value="Metallo-B-lactamas"/>
</dbReference>
<name>A0A9P8VL54_9PEZI</name>
<protein>
    <submittedName>
        <fullName evidence="6">Metallo-beta-lactamase superfamily protein</fullName>
    </submittedName>
</protein>
<evidence type="ECO:0000256" key="3">
    <source>
        <dbReference type="ARBA" id="ARBA00022801"/>
    </source>
</evidence>
<dbReference type="GO" id="GO:0046872">
    <property type="term" value="F:metal ion binding"/>
    <property type="evidence" value="ECO:0007669"/>
    <property type="project" value="UniProtKB-KW"/>
</dbReference>
<reference evidence="6" key="1">
    <citation type="journal article" date="2021" name="Nat. Commun.">
        <title>Genetic determinants of endophytism in the Arabidopsis root mycobiome.</title>
        <authorList>
            <person name="Mesny F."/>
            <person name="Miyauchi S."/>
            <person name="Thiergart T."/>
            <person name="Pickel B."/>
            <person name="Atanasova L."/>
            <person name="Karlsson M."/>
            <person name="Huettel B."/>
            <person name="Barry K.W."/>
            <person name="Haridas S."/>
            <person name="Chen C."/>
            <person name="Bauer D."/>
            <person name="Andreopoulos W."/>
            <person name="Pangilinan J."/>
            <person name="LaButti K."/>
            <person name="Riley R."/>
            <person name="Lipzen A."/>
            <person name="Clum A."/>
            <person name="Drula E."/>
            <person name="Henrissat B."/>
            <person name="Kohler A."/>
            <person name="Grigoriev I.V."/>
            <person name="Martin F.M."/>
            <person name="Hacquard S."/>
        </authorList>
    </citation>
    <scope>NUCLEOTIDE SEQUENCE</scope>
    <source>
        <strain evidence="6">MPI-SDFR-AT-0117</strain>
    </source>
</reference>
<keyword evidence="3" id="KW-0378">Hydrolase</keyword>
<evidence type="ECO:0000256" key="1">
    <source>
        <dbReference type="ARBA" id="ARBA00007749"/>
    </source>
</evidence>
<dbReference type="OrthoDB" id="10250730at2759"/>
<dbReference type="Gene3D" id="3.60.15.10">
    <property type="entry name" value="Ribonuclease Z/Hydroxyacylglutathione hydrolase-like"/>
    <property type="match status" value="1"/>
</dbReference>
<organism evidence="6 7">
    <name type="scientific">Plectosphaerella plurivora</name>
    <dbReference type="NCBI Taxonomy" id="936078"/>
    <lineage>
        <taxon>Eukaryota</taxon>
        <taxon>Fungi</taxon>
        <taxon>Dikarya</taxon>
        <taxon>Ascomycota</taxon>
        <taxon>Pezizomycotina</taxon>
        <taxon>Sordariomycetes</taxon>
        <taxon>Hypocreomycetidae</taxon>
        <taxon>Glomerellales</taxon>
        <taxon>Plectosphaerellaceae</taxon>
        <taxon>Plectosphaerella</taxon>
    </lineage>
</organism>
<comment type="similarity">
    <text evidence="1">Belongs to the metallo-beta-lactamase superfamily.</text>
</comment>
<comment type="caution">
    <text evidence="6">The sequence shown here is derived from an EMBL/GenBank/DDBJ whole genome shotgun (WGS) entry which is preliminary data.</text>
</comment>
<evidence type="ECO:0000256" key="2">
    <source>
        <dbReference type="ARBA" id="ARBA00022723"/>
    </source>
</evidence>
<evidence type="ECO:0000256" key="4">
    <source>
        <dbReference type="ARBA" id="ARBA00022833"/>
    </source>
</evidence>